<gene>
    <name evidence="2" type="ORF">Y1Q_0022496</name>
</gene>
<organism evidence="2 3">
    <name type="scientific">Alligator mississippiensis</name>
    <name type="common">American alligator</name>
    <dbReference type="NCBI Taxonomy" id="8496"/>
    <lineage>
        <taxon>Eukaryota</taxon>
        <taxon>Metazoa</taxon>
        <taxon>Chordata</taxon>
        <taxon>Craniata</taxon>
        <taxon>Vertebrata</taxon>
        <taxon>Euteleostomi</taxon>
        <taxon>Archelosauria</taxon>
        <taxon>Archosauria</taxon>
        <taxon>Crocodylia</taxon>
        <taxon>Alligatoridae</taxon>
        <taxon>Alligatorinae</taxon>
        <taxon>Alligator</taxon>
    </lineage>
</organism>
<reference evidence="2 3" key="1">
    <citation type="journal article" date="2012" name="Genome Biol.">
        <title>Sequencing three crocodilian genomes to illuminate the evolution of archosaurs and amniotes.</title>
        <authorList>
            <person name="St John J.A."/>
            <person name="Braun E.L."/>
            <person name="Isberg S.R."/>
            <person name="Miles L.G."/>
            <person name="Chong A.Y."/>
            <person name="Gongora J."/>
            <person name="Dalzell P."/>
            <person name="Moran C."/>
            <person name="Bed'hom B."/>
            <person name="Abzhanov A."/>
            <person name="Burgess S.C."/>
            <person name="Cooksey A.M."/>
            <person name="Castoe T.A."/>
            <person name="Crawford N.G."/>
            <person name="Densmore L.D."/>
            <person name="Drew J.C."/>
            <person name="Edwards S.V."/>
            <person name="Faircloth B.C."/>
            <person name="Fujita M.K."/>
            <person name="Greenwold M.J."/>
            <person name="Hoffmann F.G."/>
            <person name="Howard J.M."/>
            <person name="Iguchi T."/>
            <person name="Janes D.E."/>
            <person name="Khan S.Y."/>
            <person name="Kohno S."/>
            <person name="de Koning A.J."/>
            <person name="Lance S.L."/>
            <person name="McCarthy F.M."/>
            <person name="McCormack J.E."/>
            <person name="Merchant M.E."/>
            <person name="Peterson D.G."/>
            <person name="Pollock D.D."/>
            <person name="Pourmand N."/>
            <person name="Raney B.J."/>
            <person name="Roessler K.A."/>
            <person name="Sanford J.R."/>
            <person name="Sawyer R.H."/>
            <person name="Schmidt C.J."/>
            <person name="Triplett E.W."/>
            <person name="Tuberville T.D."/>
            <person name="Venegas-Anaya M."/>
            <person name="Howard J.T."/>
            <person name="Jarvis E.D."/>
            <person name="Guillette L.J.Jr."/>
            <person name="Glenn T.C."/>
            <person name="Green R.E."/>
            <person name="Ray D.A."/>
        </authorList>
    </citation>
    <scope>NUCLEOTIDE SEQUENCE [LARGE SCALE GENOMIC DNA]</scope>
    <source>
        <strain evidence="2">KSC_2009_1</strain>
    </source>
</reference>
<accession>A0A151N0M5</accession>
<keyword evidence="3" id="KW-1185">Reference proteome</keyword>
<feature type="region of interest" description="Disordered" evidence="1">
    <location>
        <begin position="51"/>
        <end position="70"/>
    </location>
</feature>
<protein>
    <submittedName>
        <fullName evidence="2">Uncharacterized protein</fullName>
    </submittedName>
</protein>
<evidence type="ECO:0000256" key="1">
    <source>
        <dbReference type="SAM" id="MobiDB-lite"/>
    </source>
</evidence>
<evidence type="ECO:0000313" key="3">
    <source>
        <dbReference type="Proteomes" id="UP000050525"/>
    </source>
</evidence>
<proteinExistence type="predicted"/>
<sequence>MSQFPLSGTQEAEILRVLELFQSSGVYFKATRFYCSPRIFQLLLFFEENRNSGSRHPKEKRQKRESKILP</sequence>
<evidence type="ECO:0000313" key="2">
    <source>
        <dbReference type="EMBL" id="KYO30300.1"/>
    </source>
</evidence>
<dbReference type="Proteomes" id="UP000050525">
    <property type="component" value="Unassembled WGS sequence"/>
</dbReference>
<dbReference type="EMBL" id="AKHW03004278">
    <property type="protein sequence ID" value="KYO30300.1"/>
    <property type="molecule type" value="Genomic_DNA"/>
</dbReference>
<name>A0A151N0M5_ALLMI</name>
<feature type="compositionally biased region" description="Basic residues" evidence="1">
    <location>
        <begin position="53"/>
        <end position="64"/>
    </location>
</feature>
<dbReference type="AlphaFoldDB" id="A0A151N0M5"/>
<comment type="caution">
    <text evidence="2">The sequence shown here is derived from an EMBL/GenBank/DDBJ whole genome shotgun (WGS) entry which is preliminary data.</text>
</comment>